<keyword evidence="1 2" id="KW-0732">Signal</keyword>
<gene>
    <name evidence="4" type="ORF">SAMN06297251_107153</name>
</gene>
<sequence>MILKRYIRVAFAALLTLGVLPAQSTAQTPDLPNFVDQRQRLIKPYLANIPRIRFLTATDYPPFNFLDSRGLLVGFNVDLARAICAELQALQRCQVEALPFSELKSALEAGRGEAVIAGLAINAESRRDLLFTQSYLRYPARFVTRKESPLSAPIARNLAGKRIGVVGQTAHEAMFRAYFPNVEPQVFETRNEALAALTDGSLDAVFGDGIGLSFWLESEPAAGCCSFSGGPFLSDDFLGEGLAIAVLPRNGQLADAFDYAIVQLVKKGTFSELLLRYFPVSAW</sequence>
<dbReference type="Proteomes" id="UP000192656">
    <property type="component" value="Unassembled WGS sequence"/>
</dbReference>
<protein>
    <submittedName>
        <fullName evidence="4">Amino acid ABC transporter substrate-binding protein, PAAT family</fullName>
    </submittedName>
</protein>
<name>A0A1W2BVC2_9HYPH</name>
<dbReference type="InterPro" id="IPR001638">
    <property type="entry name" value="Solute-binding_3/MltF_N"/>
</dbReference>
<dbReference type="STRING" id="937218.SAMN06297251_107153"/>
<evidence type="ECO:0000259" key="3">
    <source>
        <dbReference type="SMART" id="SM00062"/>
    </source>
</evidence>
<evidence type="ECO:0000256" key="2">
    <source>
        <dbReference type="SAM" id="SignalP"/>
    </source>
</evidence>
<evidence type="ECO:0000256" key="1">
    <source>
        <dbReference type="ARBA" id="ARBA00022729"/>
    </source>
</evidence>
<dbReference type="Gene3D" id="3.40.190.10">
    <property type="entry name" value="Periplasmic binding protein-like II"/>
    <property type="match status" value="2"/>
</dbReference>
<keyword evidence="5" id="KW-1185">Reference proteome</keyword>
<dbReference type="PANTHER" id="PTHR35936">
    <property type="entry name" value="MEMBRANE-BOUND LYTIC MUREIN TRANSGLYCOSYLASE F"/>
    <property type="match status" value="1"/>
</dbReference>
<feature type="domain" description="Solute-binding protein family 3/N-terminal" evidence="3">
    <location>
        <begin position="51"/>
        <end position="281"/>
    </location>
</feature>
<reference evidence="4 5" key="1">
    <citation type="submission" date="2017-04" db="EMBL/GenBank/DDBJ databases">
        <authorList>
            <person name="Afonso C.L."/>
            <person name="Miller P.J."/>
            <person name="Scott M.A."/>
            <person name="Spackman E."/>
            <person name="Goraichik I."/>
            <person name="Dimitrov K.M."/>
            <person name="Suarez D.L."/>
            <person name="Swayne D.E."/>
        </authorList>
    </citation>
    <scope>NUCLEOTIDE SEQUENCE [LARGE SCALE GENOMIC DNA]</scope>
    <source>
        <strain evidence="4 5">CGMCC 1.10972</strain>
    </source>
</reference>
<accession>A0A1W2BVC2</accession>
<proteinExistence type="predicted"/>
<dbReference type="EMBL" id="FWXR01000007">
    <property type="protein sequence ID" value="SMC76518.1"/>
    <property type="molecule type" value="Genomic_DNA"/>
</dbReference>
<dbReference type="SUPFAM" id="SSF53850">
    <property type="entry name" value="Periplasmic binding protein-like II"/>
    <property type="match status" value="1"/>
</dbReference>
<evidence type="ECO:0000313" key="5">
    <source>
        <dbReference type="Proteomes" id="UP000192656"/>
    </source>
</evidence>
<evidence type="ECO:0000313" key="4">
    <source>
        <dbReference type="EMBL" id="SMC76518.1"/>
    </source>
</evidence>
<dbReference type="PANTHER" id="PTHR35936:SF35">
    <property type="entry name" value="L-CYSTINE-BINDING PROTEIN TCYJ"/>
    <property type="match status" value="1"/>
</dbReference>
<dbReference type="AlphaFoldDB" id="A0A1W2BVC2"/>
<dbReference type="Pfam" id="PF00497">
    <property type="entry name" value="SBP_bac_3"/>
    <property type="match status" value="1"/>
</dbReference>
<feature type="signal peptide" evidence="2">
    <location>
        <begin position="1"/>
        <end position="26"/>
    </location>
</feature>
<dbReference type="SMART" id="SM00062">
    <property type="entry name" value="PBPb"/>
    <property type="match status" value="1"/>
</dbReference>
<organism evidence="4 5">
    <name type="scientific">Fulvimarina manganoxydans</name>
    <dbReference type="NCBI Taxonomy" id="937218"/>
    <lineage>
        <taxon>Bacteria</taxon>
        <taxon>Pseudomonadati</taxon>
        <taxon>Pseudomonadota</taxon>
        <taxon>Alphaproteobacteria</taxon>
        <taxon>Hyphomicrobiales</taxon>
        <taxon>Aurantimonadaceae</taxon>
        <taxon>Fulvimarina</taxon>
    </lineage>
</organism>
<feature type="chain" id="PRO_5010745434" evidence="2">
    <location>
        <begin position="27"/>
        <end position="283"/>
    </location>
</feature>